<keyword evidence="1" id="KW-0472">Membrane</keyword>
<feature type="transmembrane region" description="Helical" evidence="1">
    <location>
        <begin position="101"/>
        <end position="128"/>
    </location>
</feature>
<gene>
    <name evidence="2" type="ORF">N478_01615</name>
</gene>
<dbReference type="AlphaFoldDB" id="A0A162BS33"/>
<dbReference type="PATRIC" id="fig|1365257.3.peg.1909"/>
<dbReference type="Proteomes" id="UP000076661">
    <property type="component" value="Unassembled WGS sequence"/>
</dbReference>
<dbReference type="EMBL" id="AUXX01000012">
    <property type="protein sequence ID" value="KZN67473.1"/>
    <property type="molecule type" value="Genomic_DNA"/>
</dbReference>
<name>A0A162BS33_9GAMM</name>
<proteinExistence type="predicted"/>
<evidence type="ECO:0000313" key="2">
    <source>
        <dbReference type="EMBL" id="KZN67473.1"/>
    </source>
</evidence>
<feature type="transmembrane region" description="Helical" evidence="1">
    <location>
        <begin position="16"/>
        <end position="36"/>
    </location>
</feature>
<accession>A0A162BS33</accession>
<keyword evidence="1" id="KW-1133">Transmembrane helix</keyword>
<feature type="transmembrane region" description="Helical" evidence="1">
    <location>
        <begin position="78"/>
        <end position="95"/>
    </location>
</feature>
<organism evidence="2 3">
    <name type="scientific">Pseudoalteromonas luteoviolacea S4060-1</name>
    <dbReference type="NCBI Taxonomy" id="1365257"/>
    <lineage>
        <taxon>Bacteria</taxon>
        <taxon>Pseudomonadati</taxon>
        <taxon>Pseudomonadota</taxon>
        <taxon>Gammaproteobacteria</taxon>
        <taxon>Alteromonadales</taxon>
        <taxon>Pseudoalteromonadaceae</taxon>
        <taxon>Pseudoalteromonas</taxon>
    </lineage>
</organism>
<dbReference type="RefSeq" id="WP_063380825.1">
    <property type="nucleotide sequence ID" value="NZ_AUXX01000012.1"/>
</dbReference>
<evidence type="ECO:0000256" key="1">
    <source>
        <dbReference type="SAM" id="Phobius"/>
    </source>
</evidence>
<feature type="transmembrane region" description="Helical" evidence="1">
    <location>
        <begin position="48"/>
        <end position="66"/>
    </location>
</feature>
<evidence type="ECO:0000313" key="3">
    <source>
        <dbReference type="Proteomes" id="UP000076661"/>
    </source>
</evidence>
<comment type="caution">
    <text evidence="2">The sequence shown here is derived from an EMBL/GenBank/DDBJ whole genome shotgun (WGS) entry which is preliminary data.</text>
</comment>
<reference evidence="2 3" key="1">
    <citation type="submission" date="2013-07" db="EMBL/GenBank/DDBJ databases">
        <title>Comparative Genomic and Metabolomic Analysis of Twelve Strains of Pseudoalteromonas luteoviolacea.</title>
        <authorList>
            <person name="Vynne N.G."/>
            <person name="Mansson M."/>
            <person name="Gram L."/>
        </authorList>
    </citation>
    <scope>NUCLEOTIDE SEQUENCE [LARGE SCALE GENOMIC DNA]</scope>
    <source>
        <strain evidence="2 3">S4060-1</strain>
    </source>
</reference>
<protein>
    <submittedName>
        <fullName evidence="2">Uncharacterized protein</fullName>
    </submittedName>
</protein>
<keyword evidence="1" id="KW-0812">Transmembrane</keyword>
<sequence>MSSLHATRKTSKSYKAISVCLWVSLLFSLVTFILYVSDSSNFDHVFSFVKSGYMFFFVALYSYLTWQWVKTPSAIVKPLFWISLLEIVTLQWGQWNIGLNPFSVIGVAFAFEQVLVSVNIIAIALLGFTWRYKQKLAIAE</sequence>